<keyword evidence="2" id="KW-1185">Reference proteome</keyword>
<name>A0A9X1VM42_9FLAO</name>
<dbReference type="Proteomes" id="UP001139369">
    <property type="component" value="Unassembled WGS sequence"/>
</dbReference>
<evidence type="ECO:0000313" key="1">
    <source>
        <dbReference type="EMBL" id="MCI2228022.1"/>
    </source>
</evidence>
<evidence type="ECO:0000313" key="2">
    <source>
        <dbReference type="Proteomes" id="UP001139369"/>
    </source>
</evidence>
<organism evidence="1 2">
    <name type="scientific">Polaribacter marinus</name>
    <dbReference type="NCBI Taxonomy" id="2916838"/>
    <lineage>
        <taxon>Bacteria</taxon>
        <taxon>Pseudomonadati</taxon>
        <taxon>Bacteroidota</taxon>
        <taxon>Flavobacteriia</taxon>
        <taxon>Flavobacteriales</taxon>
        <taxon>Flavobacteriaceae</taxon>
    </lineage>
</organism>
<dbReference type="AlphaFoldDB" id="A0A9X1VM42"/>
<sequence>MYSQKSLNISLHQDFKLFAFGDKLGNNAGTLDLISRVKYESKQQKIGYFVYGVEFEKANINNHFYRYGGLVGYSFNKILNNTKLYLSPTIGYGAIKRNNVNCPSWSSSLQAAYKLSKIIKISSLFQFTERTDLYELHGLREIRYSFFVGVEINLFKFN</sequence>
<reference evidence="1" key="1">
    <citation type="submission" date="2022-02" db="EMBL/GenBank/DDBJ databases">
        <title>Polaribacter sp. MSW13, isolated from seawater.</title>
        <authorList>
            <person name="Kristyanto S."/>
            <person name="Jung J."/>
            <person name="Jeon C.O."/>
        </authorList>
    </citation>
    <scope>NUCLEOTIDE SEQUENCE</scope>
    <source>
        <strain evidence="1">MSW13</strain>
    </source>
</reference>
<protein>
    <submittedName>
        <fullName evidence="1">Uncharacterized protein</fullName>
    </submittedName>
</protein>
<proteinExistence type="predicted"/>
<accession>A0A9X1VM42</accession>
<dbReference type="RefSeq" id="WP_242177136.1">
    <property type="nucleotide sequence ID" value="NZ_JAKQYM010000001.1"/>
</dbReference>
<comment type="caution">
    <text evidence="1">The sequence shown here is derived from an EMBL/GenBank/DDBJ whole genome shotgun (WGS) entry which is preliminary data.</text>
</comment>
<gene>
    <name evidence="1" type="ORF">MC378_02500</name>
</gene>
<dbReference type="EMBL" id="JAKQYM010000001">
    <property type="protein sequence ID" value="MCI2228022.1"/>
    <property type="molecule type" value="Genomic_DNA"/>
</dbReference>